<evidence type="ECO:0000313" key="1">
    <source>
        <dbReference type="EMBL" id="MFC3757064.1"/>
    </source>
</evidence>
<name>A0ABV7XY08_9FLAO</name>
<evidence type="ECO:0008006" key="3">
    <source>
        <dbReference type="Google" id="ProtNLM"/>
    </source>
</evidence>
<evidence type="ECO:0000313" key="2">
    <source>
        <dbReference type="Proteomes" id="UP001595735"/>
    </source>
</evidence>
<comment type="caution">
    <text evidence="1">The sequence shown here is derived from an EMBL/GenBank/DDBJ whole genome shotgun (WGS) entry which is preliminary data.</text>
</comment>
<protein>
    <recommendedName>
        <fullName evidence="3">Lipoprotein</fullName>
    </recommendedName>
</protein>
<keyword evidence="2" id="KW-1185">Reference proteome</keyword>
<sequence>MNILYFAIPVFLFSCSKPVKDNCFTDKSPQLYNKDEDSQLKFTVQQILKDKPSYLQMESLPNYRDFKKDSTEYNDLNPEYVERRVKLIKDGDLFNEKFGDFSLYVATQQIGNTFYTLAENSLGYWLLKIENGKRSAYFLGMSRDQYYFNRIQQRPVIDGEYVQAEGSLGNRIESEKSRIKKGFSALEDGKLFRIKLKDIEQDSDQDGYNDIFEKSFGLNPYNKDTDGDGINDSDDMNPMYTSENNKWSEFYNHAMIFEGPSTMSEYGKEYLKYTFSFFKGDCDYLHQMSPSFRVLFIPEDKNKQTAYMRTANLKVTYFSKLFQDKKNPETFSLSTQKQKRQDLLYSLEYKQGKWQVSQDY</sequence>
<proteinExistence type="predicted"/>
<dbReference type="EMBL" id="JBHRYO010000002">
    <property type="protein sequence ID" value="MFC3757064.1"/>
    <property type="molecule type" value="Genomic_DNA"/>
</dbReference>
<organism evidence="1 2">
    <name type="scientific">Chryseobacterium tructae</name>
    <dbReference type="NCBI Taxonomy" id="1037380"/>
    <lineage>
        <taxon>Bacteria</taxon>
        <taxon>Pseudomonadati</taxon>
        <taxon>Bacteroidota</taxon>
        <taxon>Flavobacteriia</taxon>
        <taxon>Flavobacteriales</taxon>
        <taxon>Weeksellaceae</taxon>
        <taxon>Chryseobacterium group</taxon>
        <taxon>Chryseobacterium</taxon>
    </lineage>
</organism>
<gene>
    <name evidence="1" type="ORF">ACFONJ_13875</name>
</gene>
<dbReference type="Proteomes" id="UP001595735">
    <property type="component" value="Unassembled WGS sequence"/>
</dbReference>
<dbReference type="RefSeq" id="WP_290298026.1">
    <property type="nucleotide sequence ID" value="NZ_JAUFQR010000001.1"/>
</dbReference>
<reference evidence="2" key="1">
    <citation type="journal article" date="2019" name="Int. J. Syst. Evol. Microbiol.">
        <title>The Global Catalogue of Microorganisms (GCM) 10K type strain sequencing project: providing services to taxonomists for standard genome sequencing and annotation.</title>
        <authorList>
            <consortium name="The Broad Institute Genomics Platform"/>
            <consortium name="The Broad Institute Genome Sequencing Center for Infectious Disease"/>
            <person name="Wu L."/>
            <person name="Ma J."/>
        </authorList>
    </citation>
    <scope>NUCLEOTIDE SEQUENCE [LARGE SCALE GENOMIC DNA]</scope>
    <source>
        <strain evidence="2">CECT 7798</strain>
    </source>
</reference>
<accession>A0ABV7XY08</accession>